<evidence type="ECO:0000256" key="7">
    <source>
        <dbReference type="ARBA" id="ARBA00022777"/>
    </source>
</evidence>
<keyword evidence="11 12" id="KW-0472">Membrane</keyword>
<dbReference type="PROSITE" id="PS50109">
    <property type="entry name" value="HIS_KIN"/>
    <property type="match status" value="1"/>
</dbReference>
<dbReference type="GO" id="GO:0030295">
    <property type="term" value="F:protein kinase activator activity"/>
    <property type="evidence" value="ECO:0007669"/>
    <property type="project" value="TreeGrafter"/>
</dbReference>
<dbReference type="Pfam" id="PF02518">
    <property type="entry name" value="HATPase_c"/>
    <property type="match status" value="1"/>
</dbReference>
<dbReference type="GO" id="GO:0000156">
    <property type="term" value="F:phosphorelay response regulator activity"/>
    <property type="evidence" value="ECO:0007669"/>
    <property type="project" value="TreeGrafter"/>
</dbReference>
<dbReference type="EC" id="2.7.13.3" evidence="3"/>
<evidence type="ECO:0000256" key="6">
    <source>
        <dbReference type="ARBA" id="ARBA00022741"/>
    </source>
</evidence>
<dbReference type="InterPro" id="IPR013655">
    <property type="entry name" value="PAS_fold_3"/>
</dbReference>
<protein>
    <recommendedName>
        <fullName evidence="3">histidine kinase</fullName>
        <ecNumber evidence="3">2.7.13.3</ecNumber>
    </recommendedName>
</protein>
<proteinExistence type="predicted"/>
<dbReference type="PROSITE" id="PS50112">
    <property type="entry name" value="PAS"/>
    <property type="match status" value="1"/>
</dbReference>
<evidence type="ECO:0000313" key="16">
    <source>
        <dbReference type="EMBL" id="AMK10430.1"/>
    </source>
</evidence>
<evidence type="ECO:0000256" key="11">
    <source>
        <dbReference type="ARBA" id="ARBA00023136"/>
    </source>
</evidence>
<feature type="domain" description="PAC" evidence="15">
    <location>
        <begin position="220"/>
        <end position="272"/>
    </location>
</feature>
<evidence type="ECO:0000256" key="5">
    <source>
        <dbReference type="ARBA" id="ARBA00022692"/>
    </source>
</evidence>
<dbReference type="CDD" id="cd00082">
    <property type="entry name" value="HisKA"/>
    <property type="match status" value="1"/>
</dbReference>
<dbReference type="EMBL" id="SOBK01000004">
    <property type="protein sequence ID" value="TDT89177.1"/>
    <property type="molecule type" value="Genomic_DNA"/>
</dbReference>
<evidence type="ECO:0000256" key="2">
    <source>
        <dbReference type="ARBA" id="ARBA00004141"/>
    </source>
</evidence>
<comment type="subcellular location">
    <subcellularLocation>
        <location evidence="2">Membrane</location>
        <topology evidence="2">Multi-pass membrane protein</topology>
    </subcellularLocation>
</comment>
<comment type="catalytic activity">
    <reaction evidence="1">
        <text>ATP + protein L-histidine = ADP + protein N-phospho-L-histidine.</text>
        <dbReference type="EC" id="2.7.13.3"/>
    </reaction>
</comment>
<dbReference type="OrthoDB" id="9787818at2"/>
<dbReference type="GO" id="GO:0016020">
    <property type="term" value="C:membrane"/>
    <property type="evidence" value="ECO:0007669"/>
    <property type="project" value="UniProtKB-SubCell"/>
</dbReference>
<keyword evidence="9 12" id="KW-1133">Transmembrane helix</keyword>
<feature type="domain" description="Histidine kinase" evidence="13">
    <location>
        <begin position="396"/>
        <end position="614"/>
    </location>
</feature>
<dbReference type="Proteomes" id="UP000055611">
    <property type="component" value="Chromosome"/>
</dbReference>
<dbReference type="Gene3D" id="1.10.287.130">
    <property type="match status" value="1"/>
</dbReference>
<evidence type="ECO:0000256" key="12">
    <source>
        <dbReference type="SAM" id="Phobius"/>
    </source>
</evidence>
<dbReference type="Gene3D" id="3.30.450.20">
    <property type="entry name" value="PAS domain"/>
    <property type="match status" value="2"/>
</dbReference>
<dbReference type="SMART" id="SM00388">
    <property type="entry name" value="HisKA"/>
    <property type="match status" value="1"/>
</dbReference>
<dbReference type="SMART" id="SM00387">
    <property type="entry name" value="HATPase_c"/>
    <property type="match status" value="1"/>
</dbReference>
<feature type="transmembrane region" description="Helical" evidence="12">
    <location>
        <begin position="77"/>
        <end position="95"/>
    </location>
</feature>
<evidence type="ECO:0000259" key="13">
    <source>
        <dbReference type="PROSITE" id="PS50109"/>
    </source>
</evidence>
<dbReference type="RefSeq" id="WP_066800889.1">
    <property type="nucleotide sequence ID" value="NZ_CP014206.1"/>
</dbReference>
<reference evidence="16 18" key="1">
    <citation type="journal article" date="2016" name="Front. Microbiol.">
        <title>Genome Sequence of the Piezophilic, Mesophilic Sulfate-Reducing Bacterium Desulfovibrio indicus J2T.</title>
        <authorList>
            <person name="Cao J."/>
            <person name="Maignien L."/>
            <person name="Shao Z."/>
            <person name="Alain K."/>
            <person name="Jebbar M."/>
        </authorList>
    </citation>
    <scope>NUCLEOTIDE SEQUENCE [LARGE SCALE GENOMIC DNA]</scope>
    <source>
        <strain evidence="16 18">J2</strain>
    </source>
</reference>
<organism evidence="17 19">
    <name type="scientific">Pseudodesulfovibrio indicus</name>
    <dbReference type="NCBI Taxonomy" id="1716143"/>
    <lineage>
        <taxon>Bacteria</taxon>
        <taxon>Pseudomonadati</taxon>
        <taxon>Thermodesulfobacteriota</taxon>
        <taxon>Desulfovibrionia</taxon>
        <taxon>Desulfovibrionales</taxon>
        <taxon>Desulfovibrionaceae</taxon>
    </lineage>
</organism>
<dbReference type="PANTHER" id="PTHR42878:SF7">
    <property type="entry name" value="SENSOR HISTIDINE KINASE GLRK"/>
    <property type="match status" value="1"/>
</dbReference>
<evidence type="ECO:0000256" key="1">
    <source>
        <dbReference type="ARBA" id="ARBA00000085"/>
    </source>
</evidence>
<feature type="transmembrane region" description="Helical" evidence="12">
    <location>
        <begin position="6"/>
        <end position="22"/>
    </location>
</feature>
<dbReference type="EMBL" id="CP014206">
    <property type="protein sequence ID" value="AMK10430.1"/>
    <property type="molecule type" value="Genomic_DNA"/>
</dbReference>
<dbReference type="SUPFAM" id="SSF55785">
    <property type="entry name" value="PYP-like sensor domain (PAS domain)"/>
    <property type="match status" value="2"/>
</dbReference>
<evidence type="ECO:0000256" key="8">
    <source>
        <dbReference type="ARBA" id="ARBA00022840"/>
    </source>
</evidence>
<dbReference type="Proteomes" id="UP000295506">
    <property type="component" value="Unassembled WGS sequence"/>
</dbReference>
<keyword evidence="18" id="KW-1185">Reference proteome</keyword>
<dbReference type="CDD" id="cd00130">
    <property type="entry name" value="PAS"/>
    <property type="match status" value="2"/>
</dbReference>
<keyword evidence="7" id="KW-0418">Kinase</keyword>
<gene>
    <name evidence="16" type="ORF">AWY79_04515</name>
    <name evidence="17" type="ORF">EDC59_104170</name>
</gene>
<dbReference type="InterPro" id="IPR003594">
    <property type="entry name" value="HATPase_dom"/>
</dbReference>
<evidence type="ECO:0000259" key="15">
    <source>
        <dbReference type="PROSITE" id="PS50113"/>
    </source>
</evidence>
<keyword evidence="4" id="KW-0808">Transferase</keyword>
<dbReference type="GO" id="GO:0000155">
    <property type="term" value="F:phosphorelay sensor kinase activity"/>
    <property type="evidence" value="ECO:0007669"/>
    <property type="project" value="InterPro"/>
</dbReference>
<dbReference type="InterPro" id="IPR003661">
    <property type="entry name" value="HisK_dim/P_dom"/>
</dbReference>
<evidence type="ECO:0000256" key="9">
    <source>
        <dbReference type="ARBA" id="ARBA00022989"/>
    </source>
</evidence>
<dbReference type="GO" id="GO:0007234">
    <property type="term" value="P:osmosensory signaling via phosphorelay pathway"/>
    <property type="evidence" value="ECO:0007669"/>
    <property type="project" value="TreeGrafter"/>
</dbReference>
<dbReference type="Pfam" id="PF08447">
    <property type="entry name" value="PAS_3"/>
    <property type="match status" value="1"/>
</dbReference>
<dbReference type="SMART" id="SM00086">
    <property type="entry name" value="PAC"/>
    <property type="match status" value="2"/>
</dbReference>
<evidence type="ECO:0000313" key="17">
    <source>
        <dbReference type="EMBL" id="TDT89177.1"/>
    </source>
</evidence>
<reference evidence="17 19" key="2">
    <citation type="submission" date="2019-03" db="EMBL/GenBank/DDBJ databases">
        <title>Genomic Encyclopedia of Type Strains, Phase IV (KMG-IV): sequencing the most valuable type-strain genomes for metagenomic binning, comparative biology and taxonomic classification.</title>
        <authorList>
            <person name="Goeker M."/>
        </authorList>
    </citation>
    <scope>NUCLEOTIDE SEQUENCE [LARGE SCALE GENOMIC DNA]</scope>
    <source>
        <strain evidence="17 19">DSM 101483</strain>
    </source>
</reference>
<dbReference type="KEGG" id="dej:AWY79_04515"/>
<dbReference type="Gene3D" id="3.30.565.10">
    <property type="entry name" value="Histidine kinase-like ATPase, C-terminal domain"/>
    <property type="match status" value="1"/>
</dbReference>
<dbReference type="InterPro" id="IPR005467">
    <property type="entry name" value="His_kinase_dom"/>
</dbReference>
<accession>A0A126QK83</accession>
<evidence type="ECO:0000313" key="19">
    <source>
        <dbReference type="Proteomes" id="UP000295506"/>
    </source>
</evidence>
<dbReference type="InterPro" id="IPR036097">
    <property type="entry name" value="HisK_dim/P_sf"/>
</dbReference>
<dbReference type="InterPro" id="IPR035965">
    <property type="entry name" value="PAS-like_dom_sf"/>
</dbReference>
<evidence type="ECO:0000313" key="18">
    <source>
        <dbReference type="Proteomes" id="UP000055611"/>
    </source>
</evidence>
<keyword evidence="5 12" id="KW-0812">Transmembrane</keyword>
<dbReference type="Pfam" id="PF13426">
    <property type="entry name" value="PAS_9"/>
    <property type="match status" value="1"/>
</dbReference>
<dbReference type="SMART" id="SM00091">
    <property type="entry name" value="PAS"/>
    <property type="match status" value="1"/>
</dbReference>
<dbReference type="NCBIfam" id="TIGR00229">
    <property type="entry name" value="sensory_box"/>
    <property type="match status" value="2"/>
</dbReference>
<dbReference type="SUPFAM" id="SSF55874">
    <property type="entry name" value="ATPase domain of HSP90 chaperone/DNA topoisomerase II/histidine kinase"/>
    <property type="match status" value="1"/>
</dbReference>
<dbReference type="InterPro" id="IPR000700">
    <property type="entry name" value="PAS-assoc_C"/>
</dbReference>
<evidence type="ECO:0000256" key="10">
    <source>
        <dbReference type="ARBA" id="ARBA00023012"/>
    </source>
</evidence>
<feature type="transmembrane region" description="Helical" evidence="12">
    <location>
        <begin position="34"/>
        <end position="57"/>
    </location>
</feature>
<dbReference type="SUPFAM" id="SSF47384">
    <property type="entry name" value="Homodimeric domain of signal transducing histidine kinase"/>
    <property type="match status" value="1"/>
</dbReference>
<keyword evidence="6" id="KW-0547">Nucleotide-binding</keyword>
<dbReference type="PROSITE" id="PS50113">
    <property type="entry name" value="PAC"/>
    <property type="match status" value="1"/>
</dbReference>
<dbReference type="AlphaFoldDB" id="A0A126QK83"/>
<dbReference type="GO" id="GO:0005524">
    <property type="term" value="F:ATP binding"/>
    <property type="evidence" value="ECO:0007669"/>
    <property type="project" value="UniProtKB-KW"/>
</dbReference>
<dbReference type="InterPro" id="IPR000014">
    <property type="entry name" value="PAS"/>
</dbReference>
<name>A0A126QK83_9BACT</name>
<dbReference type="InterPro" id="IPR036890">
    <property type="entry name" value="HATPase_C_sf"/>
</dbReference>
<evidence type="ECO:0000256" key="4">
    <source>
        <dbReference type="ARBA" id="ARBA00022679"/>
    </source>
</evidence>
<keyword evidence="8" id="KW-0067">ATP-binding</keyword>
<evidence type="ECO:0000256" key="3">
    <source>
        <dbReference type="ARBA" id="ARBA00012438"/>
    </source>
</evidence>
<dbReference type="InterPro" id="IPR001610">
    <property type="entry name" value="PAC"/>
</dbReference>
<evidence type="ECO:0000259" key="14">
    <source>
        <dbReference type="PROSITE" id="PS50112"/>
    </source>
</evidence>
<sequence>MLETFFEIVRFLALAAALWLFIRADKSVRYCRRGFLLIKIGFLLILFGVFMSIIGTLNIPGWGTVGGIGMQVFLEKLVGYAAGSLLLLVGLWHWLPSIRTMDEVQEELDCVRRDLQEHFQARTDELERAVEARRKAEAAMRIEDERRRAIYDESPVGISHGFVGGKHVERNQAFARMLGYGSPREMVEAQAAAGDPYSHFADREDAELLHSLAAEGKSAKGMNVRMRRKDGEIIWVRLDATTILDHQGKSYYFYAFALDITEQKLSRDALARNENRLQAIINSLPVGIFVVDLESHTLLGANPAALRLVGYERQEIVGSPCRGTLCGGEGDCPLDLRDGLTCVSESDLTRKDGTRVPVMKNIVGAEVDGRRCLVVGVQDMTEQKRLEELRADVARIVAHDLKAPIIGMINGCRLLLMEEGRIDGEIREMLELIETQGSKALLMIGLSLDLYKIEAGTYEYRPVRVDLMGTVRQAARNLEGHLRTKRLELSVRLGGEPDNGRASLMIPANPLLLEAMLSNLLLNALEAAPDDTEIRLEVSGNGEAVLTLTNNGAVPEAIRDTFFEKYTTLGKSGGTGLGTYSVRLAATAMRGTVDLSVSDEDDSTTITVRLPMEG</sequence>
<dbReference type="PANTHER" id="PTHR42878">
    <property type="entry name" value="TWO-COMPONENT HISTIDINE KINASE"/>
    <property type="match status" value="1"/>
</dbReference>
<dbReference type="InterPro" id="IPR050351">
    <property type="entry name" value="BphY/WalK/GraS-like"/>
</dbReference>
<dbReference type="CDD" id="cd00075">
    <property type="entry name" value="HATPase"/>
    <property type="match status" value="1"/>
</dbReference>
<keyword evidence="10" id="KW-0902">Two-component regulatory system</keyword>
<feature type="domain" description="PAS" evidence="14">
    <location>
        <begin position="273"/>
        <end position="318"/>
    </location>
</feature>